<dbReference type="PANTHER" id="PTHR37291:SF1">
    <property type="entry name" value="TYPE IV METHYL-DIRECTED RESTRICTION ENZYME ECOKMCRB SUBUNIT"/>
    <property type="match status" value="1"/>
</dbReference>
<dbReference type="EMBL" id="CP003040">
    <property type="protein sequence ID" value="AEN98119.1"/>
    <property type="molecule type" value="Genomic_DNA"/>
</dbReference>
<dbReference type="Pfam" id="PF12102">
    <property type="entry name" value="MrcB_N"/>
    <property type="match status" value="1"/>
</dbReference>
<feature type="domain" description="Type IV methyl-directed restriction enzyme EcoKMcrB subunit DNA-binding" evidence="2">
    <location>
        <begin position="147"/>
        <end position="328"/>
    </location>
</feature>
<accession>G2SYM2</accession>
<evidence type="ECO:0000313" key="3">
    <source>
        <dbReference type="EMBL" id="AEN98119.1"/>
    </source>
</evidence>
<gene>
    <name evidence="3" type="ordered locus">RHOM_15065</name>
</gene>
<dbReference type="Gene3D" id="3.30.920.90">
    <property type="match status" value="1"/>
</dbReference>
<dbReference type="InterPro" id="IPR021961">
    <property type="entry name" value="McrB_DNA-bd"/>
</dbReference>
<reference evidence="3 4" key="1">
    <citation type="journal article" date="2015" name="Genome Announc.">
        <title>Complete genome sequence of the human gut symbiont Roseburia hominis.</title>
        <authorList>
            <person name="Travis A.J."/>
            <person name="Kelly D."/>
            <person name="Flint H.J."/>
            <person name="Aminov R.I."/>
        </authorList>
    </citation>
    <scope>NUCLEOTIDE SEQUENCE [LARGE SCALE GENOMIC DNA]</scope>
    <source>
        <strain evidence="4">DSM 16839 / JCM 17582 / NCIMB 14029 / A2-183</strain>
    </source>
</reference>
<dbReference type="Proteomes" id="UP000008178">
    <property type="component" value="Chromosome"/>
</dbReference>
<proteinExistence type="predicted"/>
<keyword evidence="4" id="KW-1185">Reference proteome</keyword>
<protein>
    <submittedName>
        <fullName evidence="3">ATPase associated with various cellular activities AAA_5</fullName>
    </submittedName>
</protein>
<dbReference type="InterPro" id="IPR052934">
    <property type="entry name" value="Methyl-DNA_Rec/Restrict_Enz"/>
</dbReference>
<dbReference type="RefSeq" id="WP_014081082.1">
    <property type="nucleotide sequence ID" value="NC_015977.1"/>
</dbReference>
<dbReference type="eggNOG" id="COG1401">
    <property type="taxonomic scope" value="Bacteria"/>
</dbReference>
<feature type="domain" description="ATPase dynein-related AAA" evidence="1">
    <location>
        <begin position="385"/>
        <end position="491"/>
    </location>
</feature>
<evidence type="ECO:0000259" key="1">
    <source>
        <dbReference type="Pfam" id="PF07728"/>
    </source>
</evidence>
<dbReference type="STRING" id="585394.RHOM_15065"/>
<sequence length="726" mass="81681">MAECIYSNNINKSILTSGFTIPVDKWDIFAKCLGANLQKGERKEIVVWVGQLKCSASYTNVNLTGENAGRTVFQVRYSGDLVSELRKIFSPNSDNYDAVGGKLEVYSGKVGELTFKCLPAVTVNTINEDSAVSTTPGVMNLNTVVTKILNDYVPSKKETFAGHQMGSFFRSDIPLAIYETGIVESAPYLITGSVGQGNWAMIPWVCIFDRKITTTATKGIYIVYLLSKDGNSLYLSFNQGCTDIRKNNSKKDTIRIMREKAEDIRKRIDSRGFNADNNAKLGDGLTELGELYQEGMIFYKEYKKGNVPGESELQNDLRLMMDIYKEYVNGKAENTEIIDVEVGEEQLSTKDTLDQIKKYIAAKGFTFNEGLVENYYLSLKSKPFVILAGTSGTGKTRLVRLFAEAIGATSQNGRYKLVSVRPDWSDSSDLFGHVNLNDKFIPGAIIDFVKQAELDSRNPYFLCLDEMNLARVEYYLSDILSIIETREYVDGKVTTDPLITENYYGADITAKGKYGVVRIPENLYIIGTVNMDETTFPFSRKVLDRANTIEFSTVELLANFDSTQGEVKAIFADNTFMKADYVFFNQCASDKDFVEDVCIELQDINKILEKANAHVGYRVRDEIVFYMLNNKNAGNLLTRNQAFDHEIMQKILPRIQGSSASVKIMLCELFKYCAGDYESYQTESDDVSAKMMAAANKETCKYKESAKKIAFMVRRFEEDGFTAYWL</sequence>
<dbReference type="GeneID" id="93724711"/>
<dbReference type="PANTHER" id="PTHR37291">
    <property type="entry name" value="5-METHYLCYTOSINE-SPECIFIC RESTRICTION ENZYME B"/>
    <property type="match status" value="1"/>
</dbReference>
<dbReference type="KEGG" id="rho:RHOM_15065"/>
<dbReference type="InterPro" id="IPR011704">
    <property type="entry name" value="ATPase_dyneun-rel_AAA"/>
</dbReference>
<organism evidence="3 4">
    <name type="scientific">Roseburia hominis (strain DSM 16839 / JCM 17582 / NCIMB 14029 / A2-183)</name>
    <dbReference type="NCBI Taxonomy" id="585394"/>
    <lineage>
        <taxon>Bacteria</taxon>
        <taxon>Bacillati</taxon>
        <taxon>Bacillota</taxon>
        <taxon>Clostridia</taxon>
        <taxon>Lachnospirales</taxon>
        <taxon>Lachnospiraceae</taxon>
        <taxon>Roseburia</taxon>
    </lineage>
</organism>
<evidence type="ECO:0000313" key="4">
    <source>
        <dbReference type="Proteomes" id="UP000008178"/>
    </source>
</evidence>
<dbReference type="GO" id="GO:0005524">
    <property type="term" value="F:ATP binding"/>
    <property type="evidence" value="ECO:0007669"/>
    <property type="project" value="InterPro"/>
</dbReference>
<dbReference type="AlphaFoldDB" id="G2SYM2"/>
<dbReference type="Pfam" id="PF07728">
    <property type="entry name" value="AAA_5"/>
    <property type="match status" value="1"/>
</dbReference>
<dbReference type="InterPro" id="IPR027417">
    <property type="entry name" value="P-loop_NTPase"/>
</dbReference>
<dbReference type="REBASE" id="40172">
    <property type="entry name" value="Rho183McrB2P"/>
</dbReference>
<dbReference type="SUPFAM" id="SSF52540">
    <property type="entry name" value="P-loop containing nucleoside triphosphate hydrolases"/>
    <property type="match status" value="1"/>
</dbReference>
<evidence type="ECO:0000259" key="2">
    <source>
        <dbReference type="Pfam" id="PF12102"/>
    </source>
</evidence>
<dbReference type="BioCyc" id="RHOM585394:G1H02-2996-MONOMER"/>
<dbReference type="HOGENOM" id="CLU_011498_2_1_9"/>
<dbReference type="GO" id="GO:0016887">
    <property type="term" value="F:ATP hydrolysis activity"/>
    <property type="evidence" value="ECO:0007669"/>
    <property type="project" value="InterPro"/>
</dbReference>
<dbReference type="OrthoDB" id="9781481at2"/>
<dbReference type="Gene3D" id="3.40.50.300">
    <property type="entry name" value="P-loop containing nucleotide triphosphate hydrolases"/>
    <property type="match status" value="1"/>
</dbReference>
<name>G2SYM2_ROSHA</name>